<dbReference type="AlphaFoldDB" id="A0A0N1QTY8"/>
<protein>
    <submittedName>
        <fullName evidence="2">Uncharacterized protein</fullName>
    </submittedName>
</protein>
<proteinExistence type="predicted"/>
<organism evidence="2 3">
    <name type="scientific">Salmonella schwarzengrund (strain CVM19633)</name>
    <dbReference type="NCBI Taxonomy" id="439843"/>
    <lineage>
        <taxon>Bacteria</taxon>
        <taxon>Pseudomonadati</taxon>
        <taxon>Pseudomonadota</taxon>
        <taxon>Gammaproteobacteria</taxon>
        <taxon>Enterobacterales</taxon>
        <taxon>Enterobacteriaceae</taxon>
        <taxon>Salmonella</taxon>
    </lineage>
</organism>
<gene>
    <name evidence="2" type="ordered locus">SeSA_A2952</name>
</gene>
<evidence type="ECO:0000256" key="1">
    <source>
        <dbReference type="SAM" id="MobiDB-lite"/>
    </source>
</evidence>
<reference evidence="2 3" key="1">
    <citation type="journal article" date="2011" name="J. Bacteriol.">
        <title>Comparative genomics of 28 Salmonella enterica isolates: evidence for CRISPR-mediated adaptive sublineage evolution.</title>
        <authorList>
            <person name="Fricke W.F."/>
            <person name="Mammel M.K."/>
            <person name="McDermott P.F."/>
            <person name="Tartera C."/>
            <person name="White D.G."/>
            <person name="Leclerc J.E."/>
            <person name="Ravel J."/>
            <person name="Cebula T.A."/>
        </authorList>
    </citation>
    <scope>NUCLEOTIDE SEQUENCE [LARGE SCALE GENOMIC DNA]</scope>
    <source>
        <strain evidence="2 3">CVM19633</strain>
    </source>
</reference>
<feature type="region of interest" description="Disordered" evidence="1">
    <location>
        <begin position="1"/>
        <end position="34"/>
    </location>
</feature>
<accession>A0A0N1QTY8</accession>
<evidence type="ECO:0000313" key="3">
    <source>
        <dbReference type="Proteomes" id="UP000001865"/>
    </source>
</evidence>
<sequence length="52" mass="5612">MVLMSANSVMREPAGRIGCSRRHPAKISHAAPTPLRSSATLKPIENSHILYG</sequence>
<name>A0A0N1QTY8_SALSV</name>
<evidence type="ECO:0000313" key="2">
    <source>
        <dbReference type="EMBL" id="ACF89541.1"/>
    </source>
</evidence>
<dbReference type="Proteomes" id="UP000001865">
    <property type="component" value="Chromosome"/>
</dbReference>
<dbReference type="EMBL" id="CP001127">
    <property type="protein sequence ID" value="ACF89541.1"/>
    <property type="molecule type" value="Genomic_DNA"/>
</dbReference>
<dbReference type="KEGG" id="sew:SeSA_A2952"/>
<dbReference type="HOGENOM" id="CLU_3084518_0_0_6"/>